<gene>
    <name evidence="1" type="ORF">DDZ13_14645</name>
</gene>
<reference evidence="1 2" key="1">
    <citation type="submission" date="2018-05" db="EMBL/GenBank/DDBJ databases">
        <title>Coraliomargarita sinensis sp. nov., isolated from a marine solar saltern.</title>
        <authorList>
            <person name="Zhou L.Y."/>
        </authorList>
    </citation>
    <scope>NUCLEOTIDE SEQUENCE [LARGE SCALE GENOMIC DNA]</scope>
    <source>
        <strain evidence="1 2">WN38</strain>
    </source>
</reference>
<evidence type="ECO:0000313" key="1">
    <source>
        <dbReference type="EMBL" id="PXA02938.1"/>
    </source>
</evidence>
<comment type="caution">
    <text evidence="1">The sequence shown here is derived from an EMBL/GenBank/DDBJ whole genome shotgun (WGS) entry which is preliminary data.</text>
</comment>
<organism evidence="1 2">
    <name type="scientific">Coraliomargarita sinensis</name>
    <dbReference type="NCBI Taxonomy" id="2174842"/>
    <lineage>
        <taxon>Bacteria</taxon>
        <taxon>Pseudomonadati</taxon>
        <taxon>Verrucomicrobiota</taxon>
        <taxon>Opitutia</taxon>
        <taxon>Puniceicoccales</taxon>
        <taxon>Coraliomargaritaceae</taxon>
        <taxon>Coraliomargarita</taxon>
    </lineage>
</organism>
<dbReference type="InParanoid" id="A0A317ZG79"/>
<dbReference type="Proteomes" id="UP000247099">
    <property type="component" value="Unassembled WGS sequence"/>
</dbReference>
<name>A0A317ZG79_9BACT</name>
<sequence length="315" mass="36158">MAESGKLDLENLEADALESLLDDLIKKSWKHRCEGVARRSSSFKMPFSVKEKILNIMARLRNFLVLLVGFLGFLSSSASNLGSVSLEDEYLTKYLKHEPSRYVLSLACRYKKIDDALPKPEEAWFVLKYVGSLHVVGEYKESVRILSRFTSEQKELLASHPRIKDVAYTLLAHAYANSGLDDLAYQSLDEVRFEKPSLGDVLSMAMVYRDLDRMDIVRNLVGRISFDDVFNNIKEYDDSDVPTYVALLIYVGDVDLASKLFNRFSNIEGYQEDDFDKYLRLKIALSTSRDAEQVKQLFEEFEDDVHFLPIIRAED</sequence>
<keyword evidence="2" id="KW-1185">Reference proteome</keyword>
<proteinExistence type="predicted"/>
<protein>
    <submittedName>
        <fullName evidence="1">Uncharacterized protein</fullName>
    </submittedName>
</protein>
<dbReference type="RefSeq" id="WP_110132210.1">
    <property type="nucleotide sequence ID" value="NZ_QHJQ01000015.1"/>
</dbReference>
<dbReference type="AlphaFoldDB" id="A0A317ZG79"/>
<dbReference type="EMBL" id="QHJQ01000015">
    <property type="protein sequence ID" value="PXA02938.1"/>
    <property type="molecule type" value="Genomic_DNA"/>
</dbReference>
<evidence type="ECO:0000313" key="2">
    <source>
        <dbReference type="Proteomes" id="UP000247099"/>
    </source>
</evidence>
<accession>A0A317ZG79</accession>